<protein>
    <submittedName>
        <fullName evidence="1">Uncharacterized protein</fullName>
    </submittedName>
</protein>
<keyword evidence="2" id="KW-1185">Reference proteome</keyword>
<gene>
    <name evidence="1" type="ORF">CTI12_AA323550</name>
</gene>
<proteinExistence type="predicted"/>
<dbReference type="AlphaFoldDB" id="A0A2U1MZ82"/>
<dbReference type="Proteomes" id="UP000245207">
    <property type="component" value="Unassembled WGS sequence"/>
</dbReference>
<dbReference type="EMBL" id="PKPP01004005">
    <property type="protein sequence ID" value="PWA66553.1"/>
    <property type="molecule type" value="Genomic_DNA"/>
</dbReference>
<name>A0A2U1MZ82_ARTAN</name>
<evidence type="ECO:0000313" key="1">
    <source>
        <dbReference type="EMBL" id="PWA66553.1"/>
    </source>
</evidence>
<accession>A0A2U1MZ82</accession>
<organism evidence="1 2">
    <name type="scientific">Artemisia annua</name>
    <name type="common">Sweet wormwood</name>
    <dbReference type="NCBI Taxonomy" id="35608"/>
    <lineage>
        <taxon>Eukaryota</taxon>
        <taxon>Viridiplantae</taxon>
        <taxon>Streptophyta</taxon>
        <taxon>Embryophyta</taxon>
        <taxon>Tracheophyta</taxon>
        <taxon>Spermatophyta</taxon>
        <taxon>Magnoliopsida</taxon>
        <taxon>eudicotyledons</taxon>
        <taxon>Gunneridae</taxon>
        <taxon>Pentapetalae</taxon>
        <taxon>asterids</taxon>
        <taxon>campanulids</taxon>
        <taxon>Asterales</taxon>
        <taxon>Asteraceae</taxon>
        <taxon>Asteroideae</taxon>
        <taxon>Anthemideae</taxon>
        <taxon>Artemisiinae</taxon>
        <taxon>Artemisia</taxon>
    </lineage>
</organism>
<dbReference type="STRING" id="35608.A0A2U1MZ82"/>
<sequence length="185" mass="21289">MRRKANSFFKKRDVHLITFQSGGNSTQIDFLLVRRRDLRACRDCRVFPGETCSSQHNLLALDTLFERRRPRRGATGLPRILWKNLKGEAAESFRVRVLEGLSARSEELTATDADQMWNTLADIIRDAAKDSLGVTSGAKRNQPYNRESWWFSEEVQSKVALKQASFRELLLCREGQRVGRQMITT</sequence>
<comment type="caution">
    <text evidence="1">The sequence shown here is derived from an EMBL/GenBank/DDBJ whole genome shotgun (WGS) entry which is preliminary data.</text>
</comment>
<dbReference type="OrthoDB" id="1726353at2759"/>
<reference evidence="1 2" key="1">
    <citation type="journal article" date="2018" name="Mol. Plant">
        <title>The genome of Artemisia annua provides insight into the evolution of Asteraceae family and artemisinin biosynthesis.</title>
        <authorList>
            <person name="Shen Q."/>
            <person name="Zhang L."/>
            <person name="Liao Z."/>
            <person name="Wang S."/>
            <person name="Yan T."/>
            <person name="Shi P."/>
            <person name="Liu M."/>
            <person name="Fu X."/>
            <person name="Pan Q."/>
            <person name="Wang Y."/>
            <person name="Lv Z."/>
            <person name="Lu X."/>
            <person name="Zhang F."/>
            <person name="Jiang W."/>
            <person name="Ma Y."/>
            <person name="Chen M."/>
            <person name="Hao X."/>
            <person name="Li L."/>
            <person name="Tang Y."/>
            <person name="Lv G."/>
            <person name="Zhou Y."/>
            <person name="Sun X."/>
            <person name="Brodelius P.E."/>
            <person name="Rose J.K.C."/>
            <person name="Tang K."/>
        </authorList>
    </citation>
    <scope>NUCLEOTIDE SEQUENCE [LARGE SCALE GENOMIC DNA]</scope>
    <source>
        <strain evidence="2">cv. Huhao1</strain>
        <tissue evidence="1">Leaf</tissue>
    </source>
</reference>
<evidence type="ECO:0000313" key="2">
    <source>
        <dbReference type="Proteomes" id="UP000245207"/>
    </source>
</evidence>